<keyword evidence="3" id="KW-1185">Reference proteome</keyword>
<comment type="caution">
    <text evidence="2">The sequence shown here is derived from an EMBL/GenBank/DDBJ whole genome shotgun (WGS) entry which is preliminary data.</text>
</comment>
<organism evidence="2 3">
    <name type="scientific">Streptococcus fermentans</name>
    <dbReference type="NCBI Taxonomy" id="3095082"/>
    <lineage>
        <taxon>Bacteria</taxon>
        <taxon>Bacillati</taxon>
        <taxon>Bacillota</taxon>
        <taxon>Bacilli</taxon>
        <taxon>Lactobacillales</taxon>
        <taxon>Streptococcaceae</taxon>
        <taxon>Streptococcus</taxon>
    </lineage>
</organism>
<accession>A0ABU5FVZ1</accession>
<gene>
    <name evidence="2" type="ORF">SPC81_04805</name>
</gene>
<protein>
    <submittedName>
        <fullName evidence="2">Bacteriocin</fullName>
    </submittedName>
</protein>
<evidence type="ECO:0000313" key="3">
    <source>
        <dbReference type="Proteomes" id="UP001280591"/>
    </source>
</evidence>
<keyword evidence="1" id="KW-0472">Membrane</keyword>
<proteinExistence type="predicted"/>
<dbReference type="EMBL" id="JAXHDP010000003">
    <property type="protein sequence ID" value="MDY4345924.1"/>
    <property type="molecule type" value="Genomic_DNA"/>
</dbReference>
<sequence length="59" mass="5897">MEILVNDSRFTAMTENELATVAGGVVPAAAVAVPVGIKVAGYVVGGISAVGLAVWGYFS</sequence>
<dbReference type="Proteomes" id="UP001280591">
    <property type="component" value="Unassembled WGS sequence"/>
</dbReference>
<evidence type="ECO:0000313" key="2">
    <source>
        <dbReference type="EMBL" id="MDY4345924.1"/>
    </source>
</evidence>
<keyword evidence="1" id="KW-1133">Transmembrane helix</keyword>
<name>A0ABU5FVZ1_9STRE</name>
<keyword evidence="1" id="KW-0812">Transmembrane</keyword>
<feature type="transmembrane region" description="Helical" evidence="1">
    <location>
        <begin position="39"/>
        <end position="58"/>
    </location>
</feature>
<dbReference type="RefSeq" id="WP_320692674.1">
    <property type="nucleotide sequence ID" value="NZ_JAXHDP010000003.1"/>
</dbReference>
<reference evidence="2 3" key="1">
    <citation type="submission" date="2023-11" db="EMBL/GenBank/DDBJ databases">
        <title>Streptococcus wuxiensis sp. nov., Streptococcus jiangnanensis sp. nov., Streptococcus fermentans sp. nov., three novel members of the genus Streptococcus isolated from breast milk.</title>
        <authorList>
            <person name="Zhou Y."/>
            <person name="Yang B."/>
        </authorList>
    </citation>
    <scope>NUCLEOTIDE SEQUENCE [LARGE SCALE GENOMIC DNA]</scope>
    <source>
        <strain evidence="2 3">BJSWXB5TM5</strain>
    </source>
</reference>
<evidence type="ECO:0000256" key="1">
    <source>
        <dbReference type="SAM" id="Phobius"/>
    </source>
</evidence>